<reference evidence="1" key="1">
    <citation type="journal article" date="2023" name="G3 (Bethesda)">
        <title>Whole genome assembly and annotation of the endangered Caribbean coral Acropora cervicornis.</title>
        <authorList>
            <person name="Selwyn J.D."/>
            <person name="Vollmer S.V."/>
        </authorList>
    </citation>
    <scope>NUCLEOTIDE SEQUENCE</scope>
    <source>
        <strain evidence="1">K2</strain>
    </source>
</reference>
<keyword evidence="2" id="KW-1185">Reference proteome</keyword>
<organism evidence="1 2">
    <name type="scientific">Acropora cervicornis</name>
    <name type="common">Staghorn coral</name>
    <dbReference type="NCBI Taxonomy" id="6130"/>
    <lineage>
        <taxon>Eukaryota</taxon>
        <taxon>Metazoa</taxon>
        <taxon>Cnidaria</taxon>
        <taxon>Anthozoa</taxon>
        <taxon>Hexacorallia</taxon>
        <taxon>Scleractinia</taxon>
        <taxon>Astrocoeniina</taxon>
        <taxon>Acroporidae</taxon>
        <taxon>Acropora</taxon>
    </lineage>
</organism>
<reference evidence="1" key="2">
    <citation type="journal article" date="2023" name="Science">
        <title>Genomic signatures of disease resistance in endangered staghorn corals.</title>
        <authorList>
            <person name="Vollmer S.V."/>
            <person name="Selwyn J.D."/>
            <person name="Despard B.A."/>
            <person name="Roesel C.L."/>
        </authorList>
    </citation>
    <scope>NUCLEOTIDE SEQUENCE</scope>
    <source>
        <strain evidence="1">K2</strain>
    </source>
</reference>
<dbReference type="Proteomes" id="UP001249851">
    <property type="component" value="Unassembled WGS sequence"/>
</dbReference>
<gene>
    <name evidence="1" type="ORF">P5673_026404</name>
</gene>
<dbReference type="AlphaFoldDB" id="A0AAD9Q102"/>
<name>A0AAD9Q102_ACRCE</name>
<evidence type="ECO:0000313" key="2">
    <source>
        <dbReference type="Proteomes" id="UP001249851"/>
    </source>
</evidence>
<dbReference type="EMBL" id="JARQWQ010000086">
    <property type="protein sequence ID" value="KAK2552549.1"/>
    <property type="molecule type" value="Genomic_DNA"/>
</dbReference>
<evidence type="ECO:0000313" key="1">
    <source>
        <dbReference type="EMBL" id="KAK2552549.1"/>
    </source>
</evidence>
<protein>
    <submittedName>
        <fullName evidence="1">Uncharacterized protein</fullName>
    </submittedName>
</protein>
<sequence length="159" mass="18040">MPQCVSLSAICRGCRKTLADRVQINESEPQCNYEKASRTSKVACRNRLREVPITQTSTPKGARDLSWRMDSPCLAESTEESAEETDASKYKHFEKLQAVNQLLTLDGHEPINRTLQVSWVDASERTKRFYTSKMSEVVTTLLEFVAPNDAGLLWRSLKE</sequence>
<accession>A0AAD9Q102</accession>
<proteinExistence type="predicted"/>
<comment type="caution">
    <text evidence="1">The sequence shown here is derived from an EMBL/GenBank/DDBJ whole genome shotgun (WGS) entry which is preliminary data.</text>
</comment>